<accession>A0ABU9EE00</accession>
<gene>
    <name evidence="1" type="ORF">WI372_15200</name>
</gene>
<evidence type="ECO:0000313" key="1">
    <source>
        <dbReference type="EMBL" id="MEK9502339.1"/>
    </source>
</evidence>
<dbReference type="EMBL" id="JBBHLI010000010">
    <property type="protein sequence ID" value="MEK9502339.1"/>
    <property type="molecule type" value="Genomic_DNA"/>
</dbReference>
<organism evidence="1 2">
    <name type="scientific">Gaopeijia maritima</name>
    <dbReference type="NCBI Taxonomy" id="3119007"/>
    <lineage>
        <taxon>Bacteria</taxon>
        <taxon>Pseudomonadati</taxon>
        <taxon>Gemmatimonadota</taxon>
        <taxon>Longimicrobiia</taxon>
        <taxon>Gaopeijiales</taxon>
        <taxon>Gaopeijiaceae</taxon>
        <taxon>Gaopeijia</taxon>
    </lineage>
</organism>
<name>A0ABU9EE00_9BACT</name>
<comment type="caution">
    <text evidence="1">The sequence shown here is derived from an EMBL/GenBank/DDBJ whole genome shotgun (WGS) entry which is preliminary data.</text>
</comment>
<dbReference type="PROSITE" id="PS51257">
    <property type="entry name" value="PROKAR_LIPOPROTEIN"/>
    <property type="match status" value="1"/>
</dbReference>
<dbReference type="InterPro" id="IPR025584">
    <property type="entry name" value="Cthe_2159"/>
</dbReference>
<dbReference type="RefSeq" id="WP_405287359.1">
    <property type="nucleotide sequence ID" value="NZ_JBBHLI010000010.1"/>
</dbReference>
<keyword evidence="2" id="KW-1185">Reference proteome</keyword>
<dbReference type="Proteomes" id="UP001484239">
    <property type="component" value="Unassembled WGS sequence"/>
</dbReference>
<dbReference type="Pfam" id="PF14262">
    <property type="entry name" value="Cthe_2159"/>
    <property type="match status" value="1"/>
</dbReference>
<protein>
    <submittedName>
        <fullName evidence="1">Carbohydrate-binding domain-containing protein</fullName>
    </submittedName>
</protein>
<evidence type="ECO:0000313" key="2">
    <source>
        <dbReference type="Proteomes" id="UP001484239"/>
    </source>
</evidence>
<reference evidence="1 2" key="1">
    <citation type="submission" date="2024-02" db="EMBL/GenBank/DDBJ databases">
        <title>A novel Gemmatimonadota bacterium.</title>
        <authorList>
            <person name="Du Z.-J."/>
            <person name="Ye Y.-Q."/>
        </authorList>
    </citation>
    <scope>NUCLEOTIDE SEQUENCE [LARGE SCALE GENOMIC DNA]</scope>
    <source>
        <strain evidence="1 2">DH-20</strain>
    </source>
</reference>
<sequence>MPVLNRWALPALLLGLAACDSPTTVDEQVGDATFALTALFCEVGGVNDDPFTVADALADNAADDEDASAYAYDAASATTIVFDGAAVSVTGPGATAAGSIVTVSQPGTYLFSGVLSDGQVIVDSPDDGAVQLVLAGASIASSADSGIRVDEADLAVLILADGTINTVVDGATYPDRAEQNAAVWSDDDLWIGGTGSLEVTGNFEDGIAGKDGLVIRDATIAVTAPDEGIRGKDYLVVRSGTFDIAAGGDGLKSDEDEDAALGYVLIAGGDITVDAVGDAVSAETDLLVSGGLLVVRSGGGASVTPGDDSTKGLKAGALMVIDDGTITVDASDDGLHSDGTLVINGGVTEIATADDAVHAEFTLTVNGGDLTITESYEGLEAVTGDMVFNGGTIAVTATDDGINLAGDGDDPNGVQSAGDPWDMIFNAGRITVTAGNDGIDSNGSIVMTGGCLAIDGPTPGTVPEQGAIDYNGDFEIHGGLLLAAGAAGRHAQTPGAASTQPTVAVTFSSAQAAGTLISLAGPDAGLSVAPGKTFQSLVVSAPWLSTGDALSLYRGGTVSGGADARLFDGGTLTGGTPLATFNLSSIVTAITP</sequence>
<proteinExistence type="predicted"/>